<keyword evidence="3" id="KW-1185">Reference proteome</keyword>
<dbReference type="EMBL" id="VFIA01000008">
    <property type="protein sequence ID" value="MBC3791164.1"/>
    <property type="molecule type" value="Genomic_DNA"/>
</dbReference>
<proteinExistence type="predicted"/>
<reference evidence="2 3" key="1">
    <citation type="submission" date="2019-06" db="EMBL/GenBank/DDBJ databases">
        <title>Spirosoma utsteinense sp. nov. isolated from Antarctic ice-free soils.</title>
        <authorList>
            <person name="Tahon G."/>
        </authorList>
    </citation>
    <scope>NUCLEOTIDE SEQUENCE [LARGE SCALE GENOMIC DNA]</scope>
    <source>
        <strain evidence="2 3">LMG 31447</strain>
    </source>
</reference>
<dbReference type="Pfam" id="PF18480">
    <property type="entry name" value="DUF5615"/>
    <property type="match status" value="1"/>
</dbReference>
<feature type="domain" description="DUF5615" evidence="1">
    <location>
        <begin position="4"/>
        <end position="111"/>
    </location>
</feature>
<evidence type="ECO:0000313" key="3">
    <source>
        <dbReference type="Proteomes" id="UP000700732"/>
    </source>
</evidence>
<dbReference type="RefSeq" id="WP_186736969.1">
    <property type="nucleotide sequence ID" value="NZ_VFIA01000008.1"/>
</dbReference>
<sequence>MAFLFADENFPMPAVKVLRQMGHDVQTLLQIGQAGLAIPDDELLRLTTSLGRCLITLNRKDFIKLHGQEPNHAGIIICKADSDFDALARRVDSCLKSQHDLTEGQLLRVQRTA</sequence>
<accession>A0ABR6W4L5</accession>
<dbReference type="InterPro" id="IPR041049">
    <property type="entry name" value="DUF5615"/>
</dbReference>
<dbReference type="Proteomes" id="UP000700732">
    <property type="component" value="Unassembled WGS sequence"/>
</dbReference>
<name>A0ABR6W4L5_9BACT</name>
<gene>
    <name evidence="2" type="ORF">FH603_1663</name>
</gene>
<evidence type="ECO:0000259" key="1">
    <source>
        <dbReference type="Pfam" id="PF18480"/>
    </source>
</evidence>
<evidence type="ECO:0000313" key="2">
    <source>
        <dbReference type="EMBL" id="MBC3791164.1"/>
    </source>
</evidence>
<protein>
    <recommendedName>
        <fullName evidence="1">DUF5615 domain-containing protein</fullName>
    </recommendedName>
</protein>
<comment type="caution">
    <text evidence="2">The sequence shown here is derived from an EMBL/GenBank/DDBJ whole genome shotgun (WGS) entry which is preliminary data.</text>
</comment>
<organism evidence="2 3">
    <name type="scientific">Spirosoma utsteinense</name>
    <dbReference type="NCBI Taxonomy" id="2585773"/>
    <lineage>
        <taxon>Bacteria</taxon>
        <taxon>Pseudomonadati</taxon>
        <taxon>Bacteroidota</taxon>
        <taxon>Cytophagia</taxon>
        <taxon>Cytophagales</taxon>
        <taxon>Cytophagaceae</taxon>
        <taxon>Spirosoma</taxon>
    </lineage>
</organism>